<feature type="transmembrane region" description="Helical" evidence="1">
    <location>
        <begin position="101"/>
        <end position="120"/>
    </location>
</feature>
<evidence type="ECO:0000256" key="1">
    <source>
        <dbReference type="SAM" id="Phobius"/>
    </source>
</evidence>
<organism evidence="2 3">
    <name type="scientific">Actinomycetospora aeridis</name>
    <dbReference type="NCBI Taxonomy" id="3129231"/>
    <lineage>
        <taxon>Bacteria</taxon>
        <taxon>Bacillati</taxon>
        <taxon>Actinomycetota</taxon>
        <taxon>Actinomycetes</taxon>
        <taxon>Pseudonocardiales</taxon>
        <taxon>Pseudonocardiaceae</taxon>
        <taxon>Actinomycetospora</taxon>
    </lineage>
</organism>
<keyword evidence="1" id="KW-0812">Transmembrane</keyword>
<protein>
    <submittedName>
        <fullName evidence="2">Uncharacterized protein</fullName>
    </submittedName>
</protein>
<dbReference type="Proteomes" id="UP001370100">
    <property type="component" value="Unassembled WGS sequence"/>
</dbReference>
<comment type="caution">
    <text evidence="2">The sequence shown here is derived from an EMBL/GenBank/DDBJ whole genome shotgun (WGS) entry which is preliminary data.</text>
</comment>
<sequence length="123" mass="12470">MTAAAPVSELDDTLVRHRRWACGVLAALGVVAGVLAALEVTGVVRAVATVTFMLLGPGWAVAGFLRGAAPALVWAVAAALGCAVGALGAVVMLRLGQWHPLAGLAALVVVVVPVLLRHAIRPR</sequence>
<accession>A0ABU8NGK3</accession>
<dbReference type="RefSeq" id="WP_337718939.1">
    <property type="nucleotide sequence ID" value="NZ_JBBEGL010000017.1"/>
</dbReference>
<reference evidence="2 3" key="1">
    <citation type="submission" date="2024-03" db="EMBL/GenBank/DDBJ databases">
        <title>Actinomycetospora sp. OC33-EN06, a novel actinomycete isolated from wild orchid (Aerides multiflora).</title>
        <authorList>
            <person name="Suriyachadkun C."/>
        </authorList>
    </citation>
    <scope>NUCLEOTIDE SEQUENCE [LARGE SCALE GENOMIC DNA]</scope>
    <source>
        <strain evidence="2 3">OC33-EN06</strain>
    </source>
</reference>
<proteinExistence type="predicted"/>
<feature type="transmembrane region" description="Helical" evidence="1">
    <location>
        <begin position="44"/>
        <end position="65"/>
    </location>
</feature>
<dbReference type="EMBL" id="JBBEGL010000017">
    <property type="protein sequence ID" value="MEJ2890746.1"/>
    <property type="molecule type" value="Genomic_DNA"/>
</dbReference>
<feature type="transmembrane region" description="Helical" evidence="1">
    <location>
        <begin position="20"/>
        <end position="38"/>
    </location>
</feature>
<keyword evidence="3" id="KW-1185">Reference proteome</keyword>
<gene>
    <name evidence="2" type="ORF">WCD41_30105</name>
</gene>
<evidence type="ECO:0000313" key="2">
    <source>
        <dbReference type="EMBL" id="MEJ2890746.1"/>
    </source>
</evidence>
<keyword evidence="1" id="KW-1133">Transmembrane helix</keyword>
<keyword evidence="1" id="KW-0472">Membrane</keyword>
<name>A0ABU8NGK3_9PSEU</name>
<evidence type="ECO:0000313" key="3">
    <source>
        <dbReference type="Proteomes" id="UP001370100"/>
    </source>
</evidence>
<feature type="transmembrane region" description="Helical" evidence="1">
    <location>
        <begin position="72"/>
        <end position="95"/>
    </location>
</feature>